<proteinExistence type="predicted"/>
<name>A0A498HF11_MALDO</name>
<evidence type="ECO:0000313" key="2">
    <source>
        <dbReference type="Proteomes" id="UP000290289"/>
    </source>
</evidence>
<dbReference type="AlphaFoldDB" id="A0A498HF11"/>
<sequence>VPFGTWDGTERSGTRCSVPRLVHLKRVERVVPRDEFWVNFRSALPPETTCSTSPPGTTRSTSVEHKIITSPSPSSSSLFPSEGIFAHSPFYPVMSRPVPFRFVSSRLHIKRYPKDPTIHRASCRLWG</sequence>
<comment type="caution">
    <text evidence="1">The sequence shown here is derived from an EMBL/GenBank/DDBJ whole genome shotgun (WGS) entry which is preliminary data.</text>
</comment>
<feature type="non-terminal residue" evidence="1">
    <location>
        <position position="1"/>
    </location>
</feature>
<evidence type="ECO:0000313" key="1">
    <source>
        <dbReference type="EMBL" id="RXH67711.1"/>
    </source>
</evidence>
<organism evidence="1 2">
    <name type="scientific">Malus domestica</name>
    <name type="common">Apple</name>
    <name type="synonym">Pyrus malus</name>
    <dbReference type="NCBI Taxonomy" id="3750"/>
    <lineage>
        <taxon>Eukaryota</taxon>
        <taxon>Viridiplantae</taxon>
        <taxon>Streptophyta</taxon>
        <taxon>Embryophyta</taxon>
        <taxon>Tracheophyta</taxon>
        <taxon>Spermatophyta</taxon>
        <taxon>Magnoliopsida</taxon>
        <taxon>eudicotyledons</taxon>
        <taxon>Gunneridae</taxon>
        <taxon>Pentapetalae</taxon>
        <taxon>rosids</taxon>
        <taxon>fabids</taxon>
        <taxon>Rosales</taxon>
        <taxon>Rosaceae</taxon>
        <taxon>Amygdaloideae</taxon>
        <taxon>Maleae</taxon>
        <taxon>Malus</taxon>
    </lineage>
</organism>
<accession>A0A498HF11</accession>
<protein>
    <submittedName>
        <fullName evidence="1">Uncharacterized protein</fullName>
    </submittedName>
</protein>
<reference evidence="1 2" key="1">
    <citation type="submission" date="2018-10" db="EMBL/GenBank/DDBJ databases">
        <title>A high-quality apple genome assembly.</title>
        <authorList>
            <person name="Hu J."/>
        </authorList>
    </citation>
    <scope>NUCLEOTIDE SEQUENCE [LARGE SCALE GENOMIC DNA]</scope>
    <source>
        <strain evidence="2">cv. HFTH1</strain>
        <tissue evidence="1">Young leaf</tissue>
    </source>
</reference>
<keyword evidence="2" id="KW-1185">Reference proteome</keyword>
<dbReference type="Proteomes" id="UP000290289">
    <property type="component" value="Chromosome 17"/>
</dbReference>
<gene>
    <name evidence="1" type="ORF">DVH24_027858</name>
</gene>
<dbReference type="EMBL" id="RDQH01000343">
    <property type="protein sequence ID" value="RXH67711.1"/>
    <property type="molecule type" value="Genomic_DNA"/>
</dbReference>